<keyword evidence="2" id="KW-1185">Reference proteome</keyword>
<sequence length="130" mass="14820">MEPHFKKVKEFVLELESVILHESETDSLLVVENEELGVKNMVIGVASPIVIIEQYLFEVKDEGNIYKQLLIKNRDIVHGAFVLDEKGEKVIFRNTLQVETLDLEELESTINSLGLLLSEFSNELVSFSKN</sequence>
<name>E4TUQ8_MARTH</name>
<dbReference type="AlphaFoldDB" id="E4TUQ8"/>
<reference evidence="1 2" key="1">
    <citation type="journal article" date="2011" name="Stand. Genomic Sci.">
        <title>Complete genome sequence of Marivirga tractuosa type strain (H-43).</title>
        <authorList>
            <person name="Pagani I."/>
            <person name="Chertkov O."/>
            <person name="Lapidus A."/>
            <person name="Lucas S."/>
            <person name="Del Rio T.G."/>
            <person name="Tice H."/>
            <person name="Copeland A."/>
            <person name="Cheng J.F."/>
            <person name="Nolan M."/>
            <person name="Saunders E."/>
            <person name="Pitluck S."/>
            <person name="Held B."/>
            <person name="Goodwin L."/>
            <person name="Liolios K."/>
            <person name="Ovchinikova G."/>
            <person name="Ivanova N."/>
            <person name="Mavromatis K."/>
            <person name="Pati A."/>
            <person name="Chen A."/>
            <person name="Palaniappan K."/>
            <person name="Land M."/>
            <person name="Hauser L."/>
            <person name="Jeffries C.D."/>
            <person name="Detter J.C."/>
            <person name="Han C."/>
            <person name="Tapia R."/>
            <person name="Ngatchou-Djao O.D."/>
            <person name="Rohde M."/>
            <person name="Goker M."/>
            <person name="Spring S."/>
            <person name="Sikorski J."/>
            <person name="Woyke T."/>
            <person name="Bristow J."/>
            <person name="Eisen J.A."/>
            <person name="Markowitz V."/>
            <person name="Hugenholtz P."/>
            <person name="Klenk H.P."/>
            <person name="Kyrpides N.C."/>
        </authorList>
    </citation>
    <scope>NUCLEOTIDE SEQUENCE [LARGE SCALE GENOMIC DNA]</scope>
    <source>
        <strain evidence="2">ATCC 23168 / DSM 4126 / NBRC 15989 / NCIMB 1408 / VKM B-1430 / H-43</strain>
    </source>
</reference>
<organism evidence="1 2">
    <name type="scientific">Marivirga tractuosa (strain ATCC 23168 / DSM 4126 / NBRC 15989 / NCIMB 1408 / VKM B-1430 / H-43)</name>
    <name type="common">Microscilla tractuosa</name>
    <name type="synonym">Flexibacter tractuosus</name>
    <dbReference type="NCBI Taxonomy" id="643867"/>
    <lineage>
        <taxon>Bacteria</taxon>
        <taxon>Pseudomonadati</taxon>
        <taxon>Bacteroidota</taxon>
        <taxon>Cytophagia</taxon>
        <taxon>Cytophagales</taxon>
        <taxon>Marivirgaceae</taxon>
        <taxon>Marivirga</taxon>
    </lineage>
</organism>
<dbReference type="HOGENOM" id="CLU_151808_0_0_10"/>
<dbReference type="InterPro" id="IPR054345">
    <property type="entry name" value="Tir-like"/>
</dbReference>
<dbReference type="RefSeq" id="WP_013452187.1">
    <property type="nucleotide sequence ID" value="NC_014759.1"/>
</dbReference>
<dbReference type="OrthoDB" id="361060at2"/>
<dbReference type="SUPFAM" id="SSF69635">
    <property type="entry name" value="Type III secretory system chaperone-like"/>
    <property type="match status" value="1"/>
</dbReference>
<accession>E4TUQ8</accession>
<dbReference type="Gene3D" id="3.30.1460.10">
    <property type="match status" value="1"/>
</dbReference>
<dbReference type="eggNOG" id="ENOG502ZPB9">
    <property type="taxonomic scope" value="Bacteria"/>
</dbReference>
<dbReference type="Pfam" id="PF22550">
    <property type="entry name" value="CesT_Tir_1"/>
    <property type="match status" value="1"/>
</dbReference>
<evidence type="ECO:0000313" key="2">
    <source>
        <dbReference type="Proteomes" id="UP000008720"/>
    </source>
</evidence>
<proteinExistence type="predicted"/>
<evidence type="ECO:0000313" key="1">
    <source>
        <dbReference type="EMBL" id="ADR20036.1"/>
    </source>
</evidence>
<dbReference type="Proteomes" id="UP000008720">
    <property type="component" value="Chromosome"/>
</dbReference>
<dbReference type="STRING" id="643867.Ftrac_0019"/>
<dbReference type="EMBL" id="CP002349">
    <property type="protein sequence ID" value="ADR20036.1"/>
    <property type="molecule type" value="Genomic_DNA"/>
</dbReference>
<dbReference type="KEGG" id="mtt:Ftrac_0019"/>
<gene>
    <name evidence="1" type="ordered locus">Ftrac_0019</name>
</gene>
<protein>
    <recommendedName>
        <fullName evidence="3">Molecular chaperone Tir</fullName>
    </recommendedName>
</protein>
<evidence type="ECO:0008006" key="3">
    <source>
        <dbReference type="Google" id="ProtNLM"/>
    </source>
</evidence>